<evidence type="ECO:0000313" key="2">
    <source>
        <dbReference type="EMBL" id="MDX5949696.1"/>
    </source>
</evidence>
<keyword evidence="1" id="KW-1133">Transmembrane helix</keyword>
<dbReference type="RefSeq" id="WP_319611772.1">
    <property type="nucleotide sequence ID" value="NZ_JAWXYC010000001.1"/>
</dbReference>
<organism evidence="2 3">
    <name type="scientific">Azospirillum brasilense</name>
    <dbReference type="NCBI Taxonomy" id="192"/>
    <lineage>
        <taxon>Bacteria</taxon>
        <taxon>Pseudomonadati</taxon>
        <taxon>Pseudomonadota</taxon>
        <taxon>Alphaproteobacteria</taxon>
        <taxon>Rhodospirillales</taxon>
        <taxon>Azospirillaceae</taxon>
        <taxon>Azospirillum</taxon>
    </lineage>
</organism>
<feature type="transmembrane region" description="Helical" evidence="1">
    <location>
        <begin position="67"/>
        <end position="88"/>
    </location>
</feature>
<accession>A0ABU4P182</accession>
<gene>
    <name evidence="2" type="ORF">SIM66_00540</name>
</gene>
<keyword evidence="1" id="KW-0472">Membrane</keyword>
<dbReference type="EMBL" id="JAWXYC010000001">
    <property type="protein sequence ID" value="MDX5949696.1"/>
    <property type="molecule type" value="Genomic_DNA"/>
</dbReference>
<evidence type="ECO:0000313" key="3">
    <source>
        <dbReference type="Proteomes" id="UP001277471"/>
    </source>
</evidence>
<dbReference type="Proteomes" id="UP001277471">
    <property type="component" value="Unassembled WGS sequence"/>
</dbReference>
<sequence length="101" mass="10557">MTGHACLLAARFAALAPRTDSQLSNPCQSYEIAGSAVTRAWGRVASSCRGVGYRFVAALRGWALDGMLMLAIWAALMLLVAAPVYLVVAVGRLAHAISGVP</sequence>
<keyword evidence="3" id="KW-1185">Reference proteome</keyword>
<name>A0ABU4P182_AZOBR</name>
<reference evidence="2 3" key="1">
    <citation type="submission" date="2023-11" db="EMBL/GenBank/DDBJ databases">
        <title>MicrobeMod: A computational toolkit for identifying prokaryotic methylation and restriction-modification with nanopore sequencing.</title>
        <authorList>
            <person name="Crits-Christoph A."/>
            <person name="Kang S.C."/>
            <person name="Lee H."/>
            <person name="Ostrov N."/>
        </authorList>
    </citation>
    <scope>NUCLEOTIDE SEQUENCE [LARGE SCALE GENOMIC DNA]</scope>
    <source>
        <strain evidence="2 3">ATCC 29145</strain>
    </source>
</reference>
<comment type="caution">
    <text evidence="2">The sequence shown here is derived from an EMBL/GenBank/DDBJ whole genome shotgun (WGS) entry which is preliminary data.</text>
</comment>
<protein>
    <submittedName>
        <fullName evidence="2">Uncharacterized protein</fullName>
    </submittedName>
</protein>
<keyword evidence="1" id="KW-0812">Transmembrane</keyword>
<evidence type="ECO:0000256" key="1">
    <source>
        <dbReference type="SAM" id="Phobius"/>
    </source>
</evidence>
<proteinExistence type="predicted"/>